<dbReference type="Pfam" id="PF09605">
    <property type="entry name" value="Trep_Strep"/>
    <property type="match status" value="1"/>
</dbReference>
<dbReference type="NCBIfam" id="TIGR02185">
    <property type="entry name" value="Trep_Strep"/>
    <property type="match status" value="1"/>
</dbReference>
<feature type="transmembrane region" description="Helical" evidence="1">
    <location>
        <begin position="12"/>
        <end position="31"/>
    </location>
</feature>
<gene>
    <name evidence="2" type="ORF">B9N56_04835</name>
</gene>
<organism evidence="2 3">
    <name type="scientific">Finegoldia magna</name>
    <name type="common">Peptostreptococcus magnus</name>
    <dbReference type="NCBI Taxonomy" id="1260"/>
    <lineage>
        <taxon>Bacteria</taxon>
        <taxon>Bacillati</taxon>
        <taxon>Bacillota</taxon>
        <taxon>Tissierellia</taxon>
        <taxon>Tissierellales</taxon>
        <taxon>Peptoniphilaceae</taxon>
        <taxon>Finegoldia</taxon>
    </lineage>
</organism>
<protein>
    <submittedName>
        <fullName evidence="2">Uncharacterized protein</fullName>
    </submittedName>
</protein>
<dbReference type="EMBL" id="NDYI01000015">
    <property type="protein sequence ID" value="OXZ37644.1"/>
    <property type="molecule type" value="Genomic_DNA"/>
</dbReference>
<dbReference type="Proteomes" id="UP000215361">
    <property type="component" value="Unassembled WGS sequence"/>
</dbReference>
<evidence type="ECO:0000313" key="3">
    <source>
        <dbReference type="Proteomes" id="UP000215361"/>
    </source>
</evidence>
<evidence type="ECO:0000256" key="1">
    <source>
        <dbReference type="SAM" id="Phobius"/>
    </source>
</evidence>
<feature type="transmembrane region" description="Helical" evidence="1">
    <location>
        <begin position="37"/>
        <end position="58"/>
    </location>
</feature>
<feature type="transmembrane region" description="Helical" evidence="1">
    <location>
        <begin position="65"/>
        <end position="82"/>
    </location>
</feature>
<sequence>MNNKNKITIKDLIMTGIFSAIYFIFSWIVGIPLGLMVITYLAYPFVYAIAGAIISMFFMSKVPKAWLTFVFTFIPGLPFFFMGFPPIFIAYFVLCSIFAELSRRFTGYKSIKGMKLAHVFISLTSLGQFLMIFVAKDLYYKLTVASMGETYANQLLKLPIWILFALFVSVVIGAYLGGNIGEKILRKHLNGNDFE</sequence>
<keyword evidence="1" id="KW-0812">Transmembrane</keyword>
<feature type="transmembrane region" description="Helical" evidence="1">
    <location>
        <begin position="117"/>
        <end position="135"/>
    </location>
</feature>
<comment type="caution">
    <text evidence="2">The sequence shown here is derived from an EMBL/GenBank/DDBJ whole genome shotgun (WGS) entry which is preliminary data.</text>
</comment>
<keyword evidence="1" id="KW-1133">Transmembrane helix</keyword>
<dbReference type="AlphaFoldDB" id="A0A233VZ65"/>
<accession>A0A233VZ65</accession>
<keyword evidence="1" id="KW-0472">Membrane</keyword>
<dbReference type="RefSeq" id="WP_094202692.1">
    <property type="nucleotide sequence ID" value="NZ_JAWEQM010000085.1"/>
</dbReference>
<feature type="transmembrane region" description="Helical" evidence="1">
    <location>
        <begin position="155"/>
        <end position="177"/>
    </location>
</feature>
<name>A0A233VZ65_FINMA</name>
<evidence type="ECO:0000313" key="2">
    <source>
        <dbReference type="EMBL" id="OXZ37644.1"/>
    </source>
</evidence>
<dbReference type="InterPro" id="IPR011733">
    <property type="entry name" value="CHP02185_IM"/>
</dbReference>
<feature type="transmembrane region" description="Helical" evidence="1">
    <location>
        <begin position="88"/>
        <end position="105"/>
    </location>
</feature>
<reference evidence="3" key="1">
    <citation type="submission" date="2017-04" db="EMBL/GenBank/DDBJ databases">
        <title>Finegoldia magna isolated from orthopedic joint implant-associated infections.</title>
        <authorList>
            <person name="Bjorklund S."/>
            <person name="Bruggemann H."/>
            <person name="Jensen A."/>
            <person name="Hellmark B."/>
            <person name="Soderquist B."/>
        </authorList>
    </citation>
    <scope>NUCLEOTIDE SEQUENCE [LARGE SCALE GENOMIC DNA]</scope>
    <source>
        <strain evidence="3">08T492</strain>
    </source>
</reference>
<proteinExistence type="predicted"/>